<dbReference type="PANTHER" id="PTHR32502:SF26">
    <property type="entry name" value="PHOSPHOTRANSFERASE SYSTEM SUGAR-SPECIFIC EIID COMPONENT"/>
    <property type="match status" value="1"/>
</dbReference>
<evidence type="ECO:0000313" key="3">
    <source>
        <dbReference type="Proteomes" id="UP000178622"/>
    </source>
</evidence>
<dbReference type="EMBL" id="MKIR01000026">
    <property type="protein sequence ID" value="OFI48167.1"/>
    <property type="molecule type" value="Genomic_DNA"/>
</dbReference>
<keyword evidence="1" id="KW-0472">Membrane</keyword>
<dbReference type="PROSITE" id="PS51108">
    <property type="entry name" value="PTS_EIID"/>
    <property type="match status" value="1"/>
</dbReference>
<reference evidence="3" key="1">
    <citation type="submission" date="2016-09" db="EMBL/GenBank/DDBJ databases">
        <title>Draft genome sequence of a novel species of the family Streptococcaceae isolated from flowers.</title>
        <authorList>
            <person name="Chuah L.-O."/>
            <person name="Yap K.-P."/>
            <person name="Thong K.L."/>
            <person name="Liong M.T."/>
            <person name="Ahmad R."/>
            <person name="Rusul G."/>
        </authorList>
    </citation>
    <scope>NUCLEOTIDE SEQUENCE [LARGE SCALE GENOMIC DNA]</scope>
    <source>
        <strain evidence="3">DF1</strain>
    </source>
</reference>
<accession>A0A1E8GJ02</accession>
<gene>
    <name evidence="2" type="ORF">BG261_07750</name>
</gene>
<feature type="transmembrane region" description="Helical" evidence="1">
    <location>
        <begin position="257"/>
        <end position="276"/>
    </location>
</feature>
<dbReference type="Pfam" id="PF03613">
    <property type="entry name" value="EIID-AGA"/>
    <property type="match status" value="1"/>
</dbReference>
<protein>
    <submittedName>
        <fullName evidence="2">PTS fructose transporter subunit IID</fullName>
    </submittedName>
</protein>
<feature type="transmembrane region" description="Helical" evidence="1">
    <location>
        <begin position="141"/>
        <end position="160"/>
    </location>
</feature>
<evidence type="ECO:0000313" key="2">
    <source>
        <dbReference type="EMBL" id="OFI48167.1"/>
    </source>
</evidence>
<keyword evidence="1" id="KW-1133">Transmembrane helix</keyword>
<dbReference type="Proteomes" id="UP000178622">
    <property type="component" value="Unassembled WGS sequence"/>
</dbReference>
<feature type="transmembrane region" description="Helical" evidence="1">
    <location>
        <begin position="227"/>
        <end position="245"/>
    </location>
</feature>
<feature type="transmembrane region" description="Helical" evidence="1">
    <location>
        <begin position="116"/>
        <end position="135"/>
    </location>
</feature>
<dbReference type="OrthoDB" id="9795582at2"/>
<dbReference type="GO" id="GO:0005886">
    <property type="term" value="C:plasma membrane"/>
    <property type="evidence" value="ECO:0007669"/>
    <property type="project" value="TreeGrafter"/>
</dbReference>
<dbReference type="AlphaFoldDB" id="A0A1E8GJ02"/>
<keyword evidence="3" id="KW-1185">Reference proteome</keyword>
<keyword evidence="1" id="KW-0812">Transmembrane</keyword>
<comment type="caution">
    <text evidence="2">The sequence shown here is derived from an EMBL/GenBank/DDBJ whole genome shotgun (WGS) entry which is preliminary data.</text>
</comment>
<organism evidence="2 3">
    <name type="scientific">Floricoccus tropicus</name>
    <dbReference type="NCBI Taxonomy" id="1859473"/>
    <lineage>
        <taxon>Bacteria</taxon>
        <taxon>Bacillati</taxon>
        <taxon>Bacillota</taxon>
        <taxon>Bacilli</taxon>
        <taxon>Lactobacillales</taxon>
        <taxon>Streptococcaceae</taxon>
        <taxon>Floricoccus</taxon>
    </lineage>
</organism>
<dbReference type="InterPro" id="IPR050303">
    <property type="entry name" value="GatZ_KbaZ_carbometab"/>
</dbReference>
<evidence type="ECO:0000256" key="1">
    <source>
        <dbReference type="SAM" id="Phobius"/>
    </source>
</evidence>
<dbReference type="PANTHER" id="PTHR32502">
    <property type="entry name" value="N-ACETYLGALACTOSAMINE PERMEASE II COMPONENT-RELATED"/>
    <property type="match status" value="1"/>
</dbReference>
<dbReference type="STRING" id="1859473.BG261_07750"/>
<name>A0A1E8GJ02_9LACT</name>
<dbReference type="RefSeq" id="WP_070793179.1">
    <property type="nucleotide sequence ID" value="NZ_MKIR01000026.1"/>
</dbReference>
<feature type="transmembrane region" description="Helical" evidence="1">
    <location>
        <begin position="181"/>
        <end position="204"/>
    </location>
</feature>
<dbReference type="InterPro" id="IPR004704">
    <property type="entry name" value="PTS_IID_man"/>
</dbReference>
<sequence length="278" mass="30385">MEQKKISKKTLTKSFHHWFYGNLTCFSQEHMQTFGYLTSMLPIVEELYDNEDDKARSMQTYTAFFNTEPQLGSLIVGITAGLEEARANGATDVDDETINGLRAGLMGPVAGIGDSLIVGTLIPIILGIALGLSTGGSPIGAIFYIIVWNLLAYFGMRFAYFKGYELGDKAVEFLVGPQGQAIRKAISLIGGMVIGAVAATWVPIKTAFQLKDKSGEPYLVLQDKLDSVYPGLLTAIFIVFCWWLMAKKNLSPIKVMLLLVVIAFIGVLVGFFNPGLSY</sequence>
<proteinExistence type="predicted"/>
<dbReference type="GO" id="GO:0009401">
    <property type="term" value="P:phosphoenolpyruvate-dependent sugar phosphotransferase system"/>
    <property type="evidence" value="ECO:0007669"/>
    <property type="project" value="InterPro"/>
</dbReference>